<sequence>MAIPFEGLMPWTIMLVFLTAGGTYMAESRFHLTNGKRRPRYDLDQFDRQLMERDLRLTSKYRQQSSDAEAPEAFKTNGIWKLEKLSWWKD</sequence>
<dbReference type="Proteomes" id="UP000189513">
    <property type="component" value="Unassembled WGS sequence"/>
</dbReference>
<protein>
    <recommendedName>
        <fullName evidence="4">NADH dehydrogenase [ubiquinone] 1 alpha subcomplex subunit 1</fullName>
    </recommendedName>
</protein>
<dbReference type="VEuPathDB" id="FungiDB:BON22_3975"/>
<keyword evidence="8" id="KW-0999">Mitochondrion inner membrane</keyword>
<evidence type="ECO:0000256" key="4">
    <source>
        <dbReference type="ARBA" id="ARBA00016392"/>
    </source>
</evidence>
<feature type="transmembrane region" description="Helical" evidence="13">
    <location>
        <begin position="12"/>
        <end position="30"/>
    </location>
</feature>
<evidence type="ECO:0000256" key="8">
    <source>
        <dbReference type="ARBA" id="ARBA00022792"/>
    </source>
</evidence>
<dbReference type="EMBL" id="MPUK01000008">
    <property type="protein sequence ID" value="ONH66156.1"/>
    <property type="molecule type" value="Genomic_DNA"/>
</dbReference>
<name>A0A061B8P0_CYBFA</name>
<reference evidence="16" key="2">
    <citation type="journal article" date="2017" name="Genome Announc.">
        <title>Genome sequences of Cyberlindnera fabianii 65, Pichia kudriavzevii 129, and Saccharomyces cerevisiae 131 isolated from fermented masau fruits in Zimbabwe.</title>
        <authorList>
            <person name="van Rijswijck I.M.H."/>
            <person name="Derks M.F.L."/>
            <person name="Abee T."/>
            <person name="de Ridder D."/>
            <person name="Smid E.J."/>
        </authorList>
    </citation>
    <scope>NUCLEOTIDE SEQUENCE [LARGE SCALE GENOMIC DNA]</scope>
    <source>
        <strain evidence="16">65</strain>
    </source>
</reference>
<evidence type="ECO:0000256" key="7">
    <source>
        <dbReference type="ARBA" id="ARBA00022692"/>
    </source>
</evidence>
<evidence type="ECO:0000313" key="16">
    <source>
        <dbReference type="Proteomes" id="UP000189513"/>
    </source>
</evidence>
<dbReference type="InterPro" id="IPR017384">
    <property type="entry name" value="NADH_Ub_cplx-1_asu_su-1"/>
</dbReference>
<dbReference type="Pfam" id="PF15879">
    <property type="entry name" value="MWFE"/>
    <property type="match status" value="1"/>
</dbReference>
<proteinExistence type="inferred from homology"/>
<evidence type="ECO:0000313" key="14">
    <source>
        <dbReference type="EMBL" id="CDR44251.1"/>
    </source>
</evidence>
<dbReference type="GO" id="GO:0005743">
    <property type="term" value="C:mitochondrial inner membrane"/>
    <property type="evidence" value="ECO:0007669"/>
    <property type="project" value="UniProtKB-SubCell"/>
</dbReference>
<evidence type="ECO:0000256" key="13">
    <source>
        <dbReference type="SAM" id="Phobius"/>
    </source>
</evidence>
<keyword evidence="9" id="KW-0249">Electron transport</keyword>
<evidence type="ECO:0000313" key="15">
    <source>
        <dbReference type="EMBL" id="ONH66156.1"/>
    </source>
</evidence>
<dbReference type="PANTHER" id="PTHR17098:SF2">
    <property type="entry name" value="NADH DEHYDROGENASE [UBIQUINONE] 1 ALPHA SUBCOMPLEX SUBUNIT 1"/>
    <property type="match status" value="1"/>
</dbReference>
<dbReference type="OMA" id="EVSNPWK"/>
<keyword evidence="11" id="KW-0496">Mitochondrion</keyword>
<evidence type="ECO:0000256" key="9">
    <source>
        <dbReference type="ARBA" id="ARBA00022982"/>
    </source>
</evidence>
<dbReference type="OrthoDB" id="1920692at2759"/>
<keyword evidence="12 13" id="KW-0472">Membrane</keyword>
<evidence type="ECO:0000256" key="12">
    <source>
        <dbReference type="ARBA" id="ARBA00023136"/>
    </source>
</evidence>
<dbReference type="EMBL" id="LK052899">
    <property type="protein sequence ID" value="CDR44251.1"/>
    <property type="molecule type" value="Genomic_DNA"/>
</dbReference>
<reference evidence="14" key="1">
    <citation type="journal article" date="2014" name="Genome Announc.">
        <title>Genome sequence of the yeast Cyberlindnera fabianii (Hansenula fabianii).</title>
        <authorList>
            <person name="Freel K.C."/>
            <person name="Sarilar V."/>
            <person name="Neuveglise C."/>
            <person name="Devillers H."/>
            <person name="Friedrich A."/>
            <person name="Schacherer J."/>
        </authorList>
    </citation>
    <scope>NUCLEOTIDE SEQUENCE</scope>
    <source>
        <strain evidence="14">YJS4271</strain>
    </source>
</reference>
<dbReference type="STRING" id="36022.A0A061B8P0"/>
<dbReference type="AlphaFoldDB" id="A0A061B8P0"/>
<evidence type="ECO:0000256" key="10">
    <source>
        <dbReference type="ARBA" id="ARBA00022989"/>
    </source>
</evidence>
<evidence type="ECO:0000256" key="2">
    <source>
        <dbReference type="ARBA" id="ARBA00004298"/>
    </source>
</evidence>
<gene>
    <name evidence="15" type="ORF">BON22_3975</name>
    <name evidence="14" type="ORF">CYFA0S_14e01310g</name>
</gene>
<keyword evidence="16" id="KW-1185">Reference proteome</keyword>
<comment type="similarity">
    <text evidence="3">Belongs to the complex I NDUFA1 subunit family.</text>
</comment>
<evidence type="ECO:0000256" key="6">
    <source>
        <dbReference type="ARBA" id="ARBA00022660"/>
    </source>
</evidence>
<evidence type="ECO:0000256" key="1">
    <source>
        <dbReference type="ARBA" id="ARBA00003195"/>
    </source>
</evidence>
<keyword evidence="10 13" id="KW-1133">Transmembrane helix</keyword>
<comment type="function">
    <text evidence="1">Accessory subunit of the mitochondrial membrane respiratory chain NADH dehydrogenase (Complex I), that is believed not to be involved in catalysis. Complex I functions in the transfer of electrons from NADH to the respiratory chain. The immediate electron acceptor for the enzyme is believed to be ubiquinone.</text>
</comment>
<keyword evidence="7 13" id="KW-0812">Transmembrane</keyword>
<comment type="subcellular location">
    <subcellularLocation>
        <location evidence="2">Mitochondrion inner membrane</location>
        <topology evidence="2">Single-pass membrane protein</topology>
        <orientation evidence="2">Matrix side</orientation>
    </subcellularLocation>
</comment>
<keyword evidence="5" id="KW-0813">Transport</keyword>
<accession>A0A061B8P0</accession>
<organism evidence="14">
    <name type="scientific">Cyberlindnera fabianii</name>
    <name type="common">Yeast</name>
    <name type="synonym">Hansenula fabianii</name>
    <dbReference type="NCBI Taxonomy" id="36022"/>
    <lineage>
        <taxon>Eukaryota</taxon>
        <taxon>Fungi</taxon>
        <taxon>Dikarya</taxon>
        <taxon>Ascomycota</taxon>
        <taxon>Saccharomycotina</taxon>
        <taxon>Saccharomycetes</taxon>
        <taxon>Phaffomycetales</taxon>
        <taxon>Phaffomycetaceae</taxon>
        <taxon>Cyberlindnera</taxon>
    </lineage>
</organism>
<keyword evidence="6" id="KW-0679">Respiratory chain</keyword>
<evidence type="ECO:0000256" key="11">
    <source>
        <dbReference type="ARBA" id="ARBA00023128"/>
    </source>
</evidence>
<evidence type="ECO:0000256" key="5">
    <source>
        <dbReference type="ARBA" id="ARBA00022448"/>
    </source>
</evidence>
<evidence type="ECO:0000256" key="3">
    <source>
        <dbReference type="ARBA" id="ARBA00009960"/>
    </source>
</evidence>
<dbReference type="PANTHER" id="PTHR17098">
    <property type="entry name" value="NADH-UBIQUINONE OXIDOREDUCTASE MWFE SUBUNIT"/>
    <property type="match status" value="1"/>
</dbReference>
<reference evidence="15" key="3">
    <citation type="submission" date="2017-01" db="EMBL/GenBank/DDBJ databases">
        <authorList>
            <person name="Mah S.A."/>
            <person name="Swanson W.J."/>
            <person name="Moy G.W."/>
            <person name="Vacquier V.D."/>
        </authorList>
    </citation>
    <scope>NUCLEOTIDE SEQUENCE [LARGE SCALE GENOMIC DNA]</scope>
    <source>
        <strain evidence="15">65</strain>
    </source>
</reference>